<feature type="region of interest" description="Disordered" evidence="14">
    <location>
        <begin position="122"/>
        <end position="141"/>
    </location>
</feature>
<evidence type="ECO:0000256" key="14">
    <source>
        <dbReference type="SAM" id="MobiDB-lite"/>
    </source>
</evidence>
<evidence type="ECO:0000256" key="1">
    <source>
        <dbReference type="ARBA" id="ARBA00004123"/>
    </source>
</evidence>
<evidence type="ECO:0000256" key="11">
    <source>
        <dbReference type="ARBA" id="ARBA00033378"/>
    </source>
</evidence>
<comment type="caution">
    <text evidence="16">The sequence shown here is derived from an EMBL/GenBank/DDBJ whole genome shotgun (WGS) entry which is preliminary data.</text>
</comment>
<dbReference type="Proteomes" id="UP000655225">
    <property type="component" value="Unassembled WGS sequence"/>
</dbReference>
<organism evidence="16 17">
    <name type="scientific">Tetracentron sinense</name>
    <name type="common">Spur-leaf</name>
    <dbReference type="NCBI Taxonomy" id="13715"/>
    <lineage>
        <taxon>Eukaryota</taxon>
        <taxon>Viridiplantae</taxon>
        <taxon>Streptophyta</taxon>
        <taxon>Embryophyta</taxon>
        <taxon>Tracheophyta</taxon>
        <taxon>Spermatophyta</taxon>
        <taxon>Magnoliopsida</taxon>
        <taxon>Trochodendrales</taxon>
        <taxon>Trochodendraceae</taxon>
        <taxon>Tetracentron</taxon>
    </lineage>
</organism>
<evidence type="ECO:0000256" key="10">
    <source>
        <dbReference type="ARBA" id="ARBA00032947"/>
    </source>
</evidence>
<proteinExistence type="predicted"/>
<evidence type="ECO:0000256" key="9">
    <source>
        <dbReference type="ARBA" id="ARBA00023242"/>
    </source>
</evidence>
<evidence type="ECO:0000256" key="13">
    <source>
        <dbReference type="ARBA" id="ARBA00093543"/>
    </source>
</evidence>
<dbReference type="PANTHER" id="PTHR13453:SF1">
    <property type="entry name" value="KAT8 REGULATORY NSL COMPLEX SUBUNIT 2"/>
    <property type="match status" value="1"/>
</dbReference>
<evidence type="ECO:0000313" key="16">
    <source>
        <dbReference type="EMBL" id="KAF8402266.1"/>
    </source>
</evidence>
<feature type="domain" description="KANL2-like probable zinc-finger" evidence="15">
    <location>
        <begin position="165"/>
        <end position="201"/>
    </location>
</feature>
<keyword evidence="5" id="KW-0597">Phosphoprotein</keyword>
<comment type="subcellular location">
    <subcellularLocation>
        <location evidence="2">Mitochondrion</location>
    </subcellularLocation>
    <subcellularLocation>
        <location evidence="1">Nucleus</location>
    </subcellularLocation>
</comment>
<feature type="compositionally biased region" description="Polar residues" evidence="14">
    <location>
        <begin position="1"/>
        <end position="13"/>
    </location>
</feature>
<dbReference type="PANTHER" id="PTHR13453">
    <property type="entry name" value="KAT8 REGULATORY NSL COMPLEX SUBUNIT 2"/>
    <property type="match status" value="1"/>
</dbReference>
<evidence type="ECO:0000259" key="15">
    <source>
        <dbReference type="Pfam" id="PF13891"/>
    </source>
</evidence>
<sequence>MGSANKHNPSTSKLPKKDSLHPLQLETPRNPSTSSDTEDKNPNPRESAMAEKASVSTGGVEEDSVLTESKVLTRQELIRRRSRRVKQLEKCYRNHYWALMEDLKVQYREYYWKYGKSPFEKEEERENGVEGSGENNDSNNNNNCNRLGLGFGGNSNSMDGNSRCGFAGCKSKAMALTNYCHSHILSDTKQKLYTACTYLIKRAFRHVAFTLSPSLQAHVRHIFRPLGMRQMPLLQLSEHVANTLSPRSLWECCFCLISKSSSMRCSPYLQAFGHAVNAHLAKAIFWGVNKGLWFGGLRRNVSSNTEIASLRGVFL</sequence>
<evidence type="ECO:0000256" key="12">
    <source>
        <dbReference type="ARBA" id="ARBA00093359"/>
    </source>
</evidence>
<keyword evidence="17" id="KW-1185">Reference proteome</keyword>
<dbReference type="EMBL" id="JABCRI010000008">
    <property type="protein sequence ID" value="KAF8402266.1"/>
    <property type="molecule type" value="Genomic_DNA"/>
</dbReference>
<keyword evidence="4" id="KW-1017">Isopeptide bond</keyword>
<evidence type="ECO:0000256" key="3">
    <source>
        <dbReference type="ARBA" id="ARBA00015508"/>
    </source>
</evidence>
<dbReference type="InterPro" id="IPR026316">
    <property type="entry name" value="NSL2"/>
</dbReference>
<evidence type="ECO:0000256" key="5">
    <source>
        <dbReference type="ARBA" id="ARBA00022553"/>
    </source>
</evidence>
<reference evidence="16 17" key="1">
    <citation type="submission" date="2020-04" db="EMBL/GenBank/DDBJ databases">
        <title>Plant Genome Project.</title>
        <authorList>
            <person name="Zhang R.-G."/>
        </authorList>
    </citation>
    <scope>NUCLEOTIDE SEQUENCE [LARGE SCALE GENOMIC DNA]</scope>
    <source>
        <strain evidence="16">YNK0</strain>
        <tissue evidence="16">Leaf</tissue>
    </source>
</reference>
<evidence type="ECO:0000313" key="17">
    <source>
        <dbReference type="Proteomes" id="UP000655225"/>
    </source>
</evidence>
<feature type="compositionally biased region" description="Low complexity" evidence="14">
    <location>
        <begin position="132"/>
        <end position="141"/>
    </location>
</feature>
<dbReference type="OrthoDB" id="677315at2759"/>
<accession>A0A834ZAC4</accession>
<dbReference type="GO" id="GO:0005739">
    <property type="term" value="C:mitochondrion"/>
    <property type="evidence" value="ECO:0007669"/>
    <property type="project" value="UniProtKB-SubCell"/>
</dbReference>
<gene>
    <name evidence="16" type="ORF">HHK36_013218</name>
</gene>
<keyword evidence="6" id="KW-0832">Ubl conjugation</keyword>
<dbReference type="Pfam" id="PF13891">
    <property type="entry name" value="zf-C3HC3H_KANSL2"/>
    <property type="match status" value="1"/>
</dbReference>
<protein>
    <recommendedName>
        <fullName evidence="3">KAT8 regulatory NSL complex subunit 2</fullName>
    </recommendedName>
    <alternativeName>
        <fullName evidence="11">NSL complex protein NSL2</fullName>
    </alternativeName>
    <alternativeName>
        <fullName evidence="10">Non-specific lethal 2 homolog</fullName>
    </alternativeName>
</protein>
<dbReference type="InterPro" id="IPR025927">
    <property type="entry name" value="Znf_KANL2-like"/>
</dbReference>
<evidence type="ECO:0000256" key="6">
    <source>
        <dbReference type="ARBA" id="ARBA00022843"/>
    </source>
</evidence>
<dbReference type="GO" id="GO:0006325">
    <property type="term" value="P:chromatin organization"/>
    <property type="evidence" value="ECO:0007669"/>
    <property type="project" value="UniProtKB-KW"/>
</dbReference>
<comment type="subunit">
    <text evidence="13">Component of the NSL complex at least composed of KAT8/MOF, KANSL1, KANSL2, KANSL3, MCRS1, PHF20, OGT1/OGT, WDR5 and HCFC1.</text>
</comment>
<feature type="region of interest" description="Disordered" evidence="14">
    <location>
        <begin position="1"/>
        <end position="64"/>
    </location>
</feature>
<evidence type="ECO:0000256" key="4">
    <source>
        <dbReference type="ARBA" id="ARBA00022499"/>
    </source>
</evidence>
<evidence type="ECO:0000256" key="2">
    <source>
        <dbReference type="ARBA" id="ARBA00004173"/>
    </source>
</evidence>
<name>A0A834ZAC4_TETSI</name>
<evidence type="ECO:0000256" key="7">
    <source>
        <dbReference type="ARBA" id="ARBA00022853"/>
    </source>
</evidence>
<dbReference type="AlphaFoldDB" id="A0A834ZAC4"/>
<keyword evidence="7" id="KW-0156">Chromatin regulator</keyword>
<keyword evidence="8" id="KW-0496">Mitochondrion</keyword>
<dbReference type="GO" id="GO:0044545">
    <property type="term" value="C:NSL complex"/>
    <property type="evidence" value="ECO:0007669"/>
    <property type="project" value="TreeGrafter"/>
</dbReference>
<keyword evidence="9" id="KW-0539">Nucleus</keyword>
<dbReference type="GO" id="GO:0005634">
    <property type="term" value="C:nucleus"/>
    <property type="evidence" value="ECO:0007669"/>
    <property type="project" value="UniProtKB-SubCell"/>
</dbReference>
<comment type="function">
    <text evidence="12">Non-catalytic component of the NSL histone acetyltransferase complex, a multiprotein complex that mediates histone H4 acetylation at 'Lys-5'- and 'Lys-8' (H4K5ac and H4K8ac) at transcription start sites and promotes transcription initiation. Required for NSL complex stability and for transcription of intraciliary transport genes in both ciliated and non-ciliated cells by regulating histone H4 acetylation at 'Lys-5'- and 'Lys-12' (H4K5ac and H4K12ac). This is necessary for cilium assembly in ciliated cells and for organization of the microtubule cytoskeleton in non-ciliated cells. Required within the NSL complex to maintain nuclear architecture stability by promoting KAT8-mediated acetylation of lamin LMNA.</text>
</comment>
<evidence type="ECO:0000256" key="8">
    <source>
        <dbReference type="ARBA" id="ARBA00023128"/>
    </source>
</evidence>